<dbReference type="InterPro" id="IPR004837">
    <property type="entry name" value="NaCa_Exmemb"/>
</dbReference>
<keyword evidence="12" id="KW-1185">Reference proteome</keyword>
<feature type="transmembrane region" description="Helical" evidence="9">
    <location>
        <begin position="450"/>
        <end position="468"/>
    </location>
</feature>
<sequence length="527" mass="58640">MASNPQRLNQRSDTTESEFYDNRRKAHRVLRRLDGKDRFNPFRHIAWISNQSRDLESLKLQRRDRSSPTYSILGFQYKILRPSEPPEEKFTIANQIQRTFLTSWVNIFLLCVPVGLILVHVGNAGPETFAFNYVAEIPLWFMCDYALEEIEKYIGITATDILDIFTTNTVQIISSGLLLHARQVDMLQTSLIGGILSNILVLLGLSISLGGVKNRKNKDQFFNRTSAQGSSSLLSIAATSLLIPTAVKQLGQTNTRNLVVQSRGVAIVLLLVYLSYTFCQMWTHRNEYRASGKPRLIADTIYNITPTIVEPINHDGPDLLKDPASALTTGLASPASLNSVSSRQATPLQSPSRQSIQSGETPEIEDHEVHGPQLDLPVATALFATTIVLLYFCIDATVNSISALTEQTAMTQTFVGLILLPIPNCDFAPISLAVDDQLEQTMKYTVGRSIQTALLVEPMVVLLAWWMHVPDVTLAFDGFEVVSLFTTILLLNFLVVDAKVHWVHGILLLADWVLIGIAAYFVTPEVD</sequence>
<dbReference type="AlphaFoldDB" id="A0A194WDH9"/>
<feature type="compositionally biased region" description="Polar residues" evidence="8">
    <location>
        <begin position="1"/>
        <end position="12"/>
    </location>
</feature>
<accession>A0A194WDH9</accession>
<feature type="transmembrane region" description="Helical" evidence="9">
    <location>
        <begin position="474"/>
        <end position="495"/>
    </location>
</feature>
<feature type="domain" description="Sodium/calcium exchanger membrane region" evidence="10">
    <location>
        <begin position="166"/>
        <end position="282"/>
    </location>
</feature>
<evidence type="ECO:0000256" key="3">
    <source>
        <dbReference type="ARBA" id="ARBA00022448"/>
    </source>
</evidence>
<dbReference type="GO" id="GO:0000329">
    <property type="term" value="C:fungal-type vacuole membrane"/>
    <property type="evidence" value="ECO:0007669"/>
    <property type="project" value="TreeGrafter"/>
</dbReference>
<feature type="transmembrane region" description="Helical" evidence="9">
    <location>
        <begin position="263"/>
        <end position="283"/>
    </location>
</feature>
<feature type="region of interest" description="Disordered" evidence="8">
    <location>
        <begin position="1"/>
        <end position="20"/>
    </location>
</feature>
<name>A0A194WDH9_CYTMA</name>
<comment type="similarity">
    <text evidence="2">Belongs to the Ca(2+):cation antiporter (CaCA) (TC 2.A.19) family.</text>
</comment>
<dbReference type="GO" id="GO:0015369">
    <property type="term" value="F:calcium:proton antiporter activity"/>
    <property type="evidence" value="ECO:0007669"/>
    <property type="project" value="TreeGrafter"/>
</dbReference>
<evidence type="ECO:0000259" key="10">
    <source>
        <dbReference type="Pfam" id="PF01699"/>
    </source>
</evidence>
<organism evidence="11 12">
    <name type="scientific">Cytospora mali</name>
    <name type="common">Apple Valsa canker fungus</name>
    <name type="synonym">Valsa mali</name>
    <dbReference type="NCBI Taxonomy" id="578113"/>
    <lineage>
        <taxon>Eukaryota</taxon>
        <taxon>Fungi</taxon>
        <taxon>Dikarya</taxon>
        <taxon>Ascomycota</taxon>
        <taxon>Pezizomycotina</taxon>
        <taxon>Sordariomycetes</taxon>
        <taxon>Sordariomycetidae</taxon>
        <taxon>Diaporthales</taxon>
        <taxon>Cytosporaceae</taxon>
        <taxon>Cytospora</taxon>
    </lineage>
</organism>
<evidence type="ECO:0000256" key="5">
    <source>
        <dbReference type="ARBA" id="ARBA00022989"/>
    </source>
</evidence>
<dbReference type="PANTHER" id="PTHR31503">
    <property type="entry name" value="VACUOLAR CALCIUM ION TRANSPORTER"/>
    <property type="match status" value="1"/>
</dbReference>
<evidence type="ECO:0000313" key="12">
    <source>
        <dbReference type="Proteomes" id="UP000078559"/>
    </source>
</evidence>
<dbReference type="GO" id="GO:0006874">
    <property type="term" value="P:intracellular calcium ion homeostasis"/>
    <property type="evidence" value="ECO:0007669"/>
    <property type="project" value="TreeGrafter"/>
</dbReference>
<dbReference type="InterPro" id="IPR004713">
    <property type="entry name" value="CaH_exchang"/>
</dbReference>
<dbReference type="EMBL" id="CM003110">
    <property type="protein sequence ID" value="KUI74456.1"/>
    <property type="molecule type" value="Genomic_DNA"/>
</dbReference>
<dbReference type="Pfam" id="PF01699">
    <property type="entry name" value="Na_Ca_ex"/>
    <property type="match status" value="2"/>
</dbReference>
<comment type="subcellular location">
    <subcellularLocation>
        <location evidence="1">Endomembrane system</location>
        <topology evidence="1">Multi-pass membrane protein</topology>
    </subcellularLocation>
</comment>
<keyword evidence="5 9" id="KW-1133">Transmembrane helix</keyword>
<evidence type="ECO:0000256" key="1">
    <source>
        <dbReference type="ARBA" id="ARBA00004127"/>
    </source>
</evidence>
<gene>
    <name evidence="11" type="ORF">VM1G_10088</name>
</gene>
<feature type="domain" description="Sodium/calcium exchanger membrane region" evidence="10">
    <location>
        <begin position="379"/>
        <end position="515"/>
    </location>
</feature>
<evidence type="ECO:0000256" key="4">
    <source>
        <dbReference type="ARBA" id="ARBA00022692"/>
    </source>
</evidence>
<feature type="transmembrane region" description="Helical" evidence="9">
    <location>
        <begin position="191"/>
        <end position="212"/>
    </location>
</feature>
<evidence type="ECO:0000256" key="2">
    <source>
        <dbReference type="ARBA" id="ARBA00008170"/>
    </source>
</evidence>
<dbReference type="SMR" id="A0A194WDH9"/>
<dbReference type="PANTHER" id="PTHR31503:SF20">
    <property type="entry name" value="CA(2+)_H(+) EXCHANGER, PUTATIVE (EUROFUNG)-RELATED"/>
    <property type="match status" value="1"/>
</dbReference>
<evidence type="ECO:0000256" key="6">
    <source>
        <dbReference type="ARBA" id="ARBA00023065"/>
    </source>
</evidence>
<protein>
    <submittedName>
        <fullName evidence="11">Vacuolar calcium ion transporter</fullName>
    </submittedName>
</protein>
<dbReference type="Gene3D" id="1.20.1420.30">
    <property type="entry name" value="NCX, central ion-binding region"/>
    <property type="match status" value="1"/>
</dbReference>
<keyword evidence="3" id="KW-0813">Transport</keyword>
<keyword evidence="7 9" id="KW-0472">Membrane</keyword>
<dbReference type="InterPro" id="IPR044880">
    <property type="entry name" value="NCX_ion-bd_dom_sf"/>
</dbReference>
<evidence type="ECO:0000256" key="7">
    <source>
        <dbReference type="ARBA" id="ARBA00023136"/>
    </source>
</evidence>
<evidence type="ECO:0000256" key="8">
    <source>
        <dbReference type="SAM" id="MobiDB-lite"/>
    </source>
</evidence>
<dbReference type="GO" id="GO:0012505">
    <property type="term" value="C:endomembrane system"/>
    <property type="evidence" value="ECO:0007669"/>
    <property type="project" value="UniProtKB-SubCell"/>
</dbReference>
<feature type="transmembrane region" description="Helical" evidence="9">
    <location>
        <begin position="502"/>
        <end position="522"/>
    </location>
</feature>
<proteinExistence type="inferred from homology"/>
<evidence type="ECO:0000313" key="11">
    <source>
        <dbReference type="EMBL" id="KUI74456.1"/>
    </source>
</evidence>
<dbReference type="OrthoDB" id="1699231at2759"/>
<keyword evidence="4 9" id="KW-0812">Transmembrane</keyword>
<feature type="compositionally biased region" description="Polar residues" evidence="8">
    <location>
        <begin position="342"/>
        <end position="360"/>
    </location>
</feature>
<feature type="region of interest" description="Disordered" evidence="8">
    <location>
        <begin position="342"/>
        <end position="368"/>
    </location>
</feature>
<feature type="transmembrane region" description="Helical" evidence="9">
    <location>
        <begin position="99"/>
        <end position="121"/>
    </location>
</feature>
<dbReference type="Proteomes" id="UP000078559">
    <property type="component" value="Chromosome 13"/>
</dbReference>
<evidence type="ECO:0000256" key="9">
    <source>
        <dbReference type="SAM" id="Phobius"/>
    </source>
</evidence>
<keyword evidence="6" id="KW-0406">Ion transport</keyword>
<reference evidence="11" key="1">
    <citation type="submission" date="2014-12" db="EMBL/GenBank/DDBJ databases">
        <title>Genome Sequence of Valsa Canker Pathogens Uncovers a Specific Adaption of Colonization on Woody Bark.</title>
        <authorList>
            <person name="Yin Z."/>
            <person name="Liu H."/>
            <person name="Gao X."/>
            <person name="Li Z."/>
            <person name="Song N."/>
            <person name="Ke X."/>
            <person name="Dai Q."/>
            <person name="Wu Y."/>
            <person name="Sun Y."/>
            <person name="Xu J.-R."/>
            <person name="Kang Z.K."/>
            <person name="Wang L."/>
            <person name="Huang L."/>
        </authorList>
    </citation>
    <scope>NUCLEOTIDE SEQUENCE [LARGE SCALE GENOMIC DNA]</scope>
    <source>
        <strain evidence="11">03-8</strain>
    </source>
</reference>